<feature type="transmembrane region" description="Helical" evidence="9">
    <location>
        <begin position="139"/>
        <end position="163"/>
    </location>
</feature>
<dbReference type="InterPro" id="IPR020846">
    <property type="entry name" value="MFS_dom"/>
</dbReference>
<evidence type="ECO:0000259" key="10">
    <source>
        <dbReference type="PROSITE" id="PS50850"/>
    </source>
</evidence>
<dbReference type="Pfam" id="PF07690">
    <property type="entry name" value="MFS_1"/>
    <property type="match status" value="1"/>
</dbReference>
<keyword evidence="7" id="KW-0175">Coiled coil</keyword>
<feature type="transmembrane region" description="Helical" evidence="9">
    <location>
        <begin position="475"/>
        <end position="498"/>
    </location>
</feature>
<feature type="transmembrane region" description="Helical" evidence="9">
    <location>
        <begin position="106"/>
        <end position="127"/>
    </location>
</feature>
<evidence type="ECO:0000256" key="7">
    <source>
        <dbReference type="SAM" id="Coils"/>
    </source>
</evidence>
<dbReference type="AlphaFoldDB" id="A0A1H1C539"/>
<dbReference type="InterPro" id="IPR036259">
    <property type="entry name" value="MFS_trans_sf"/>
</dbReference>
<feature type="transmembrane region" description="Helical" evidence="9">
    <location>
        <begin position="12"/>
        <end position="38"/>
    </location>
</feature>
<feature type="transmembrane region" description="Helical" evidence="9">
    <location>
        <begin position="50"/>
        <end position="69"/>
    </location>
</feature>
<keyword evidence="3" id="KW-1003">Cell membrane</keyword>
<dbReference type="STRING" id="47312.SAMN04489765_1025"/>
<protein>
    <submittedName>
        <fullName evidence="11">Drug resistance transporter, EmrB/QacA subfamily</fullName>
    </submittedName>
</protein>
<name>A0A1H1C539_9ACTN</name>
<feature type="transmembrane region" description="Helical" evidence="9">
    <location>
        <begin position="333"/>
        <end position="353"/>
    </location>
</feature>
<keyword evidence="5 9" id="KW-1133">Transmembrane helix</keyword>
<keyword evidence="12" id="KW-1185">Reference proteome</keyword>
<dbReference type="InterPro" id="IPR002616">
    <property type="entry name" value="tRNA_ribo_trans-like"/>
</dbReference>
<dbReference type="PANTHER" id="PTHR42718:SF47">
    <property type="entry name" value="METHYL VIOLOGEN RESISTANCE PROTEIN SMVA"/>
    <property type="match status" value="1"/>
</dbReference>
<evidence type="ECO:0000313" key="12">
    <source>
        <dbReference type="Proteomes" id="UP000183053"/>
    </source>
</evidence>
<dbReference type="GO" id="GO:0022857">
    <property type="term" value="F:transmembrane transporter activity"/>
    <property type="evidence" value="ECO:0007669"/>
    <property type="project" value="InterPro"/>
</dbReference>
<evidence type="ECO:0000256" key="2">
    <source>
        <dbReference type="ARBA" id="ARBA00022448"/>
    </source>
</evidence>
<evidence type="ECO:0000256" key="4">
    <source>
        <dbReference type="ARBA" id="ARBA00022692"/>
    </source>
</evidence>
<feature type="transmembrane region" description="Helical" evidence="9">
    <location>
        <begin position="201"/>
        <end position="219"/>
    </location>
</feature>
<evidence type="ECO:0000256" key="9">
    <source>
        <dbReference type="SAM" id="Phobius"/>
    </source>
</evidence>
<organism evidence="11 12">
    <name type="scientific">Tsukamurella pulmonis</name>
    <dbReference type="NCBI Taxonomy" id="47312"/>
    <lineage>
        <taxon>Bacteria</taxon>
        <taxon>Bacillati</taxon>
        <taxon>Actinomycetota</taxon>
        <taxon>Actinomycetes</taxon>
        <taxon>Mycobacteriales</taxon>
        <taxon>Tsukamurellaceae</taxon>
        <taxon>Tsukamurella</taxon>
    </lineage>
</organism>
<feature type="transmembrane region" description="Helical" evidence="9">
    <location>
        <begin position="81"/>
        <end position="100"/>
    </location>
</feature>
<feature type="transmembrane region" description="Helical" evidence="9">
    <location>
        <begin position="169"/>
        <end position="189"/>
    </location>
</feature>
<keyword evidence="6 9" id="KW-0472">Membrane</keyword>
<dbReference type="Gene3D" id="3.20.20.105">
    <property type="entry name" value="Queuine tRNA-ribosyltransferase-like"/>
    <property type="match status" value="1"/>
</dbReference>
<dbReference type="Pfam" id="PF01702">
    <property type="entry name" value="TGT"/>
    <property type="match status" value="1"/>
</dbReference>
<dbReference type="InterPro" id="IPR036511">
    <property type="entry name" value="TGT-like_sf"/>
</dbReference>
<dbReference type="Gene3D" id="1.20.1720.10">
    <property type="entry name" value="Multidrug resistance protein D"/>
    <property type="match status" value="1"/>
</dbReference>
<evidence type="ECO:0000256" key="1">
    <source>
        <dbReference type="ARBA" id="ARBA00004651"/>
    </source>
</evidence>
<comment type="subcellular location">
    <subcellularLocation>
        <location evidence="1">Cell membrane</location>
        <topology evidence="1">Multi-pass membrane protein</topology>
    </subcellularLocation>
</comment>
<gene>
    <name evidence="11" type="ORF">SAMN04489765_1025</name>
</gene>
<dbReference type="CDD" id="cd17321">
    <property type="entry name" value="MFS_MMR_MDR_like"/>
    <property type="match status" value="1"/>
</dbReference>
<dbReference type="PROSITE" id="PS50850">
    <property type="entry name" value="MFS"/>
    <property type="match status" value="1"/>
</dbReference>
<accession>A0A1H1C539</accession>
<evidence type="ECO:0000256" key="3">
    <source>
        <dbReference type="ARBA" id="ARBA00022475"/>
    </source>
</evidence>
<feature type="transmembrane region" description="Helical" evidence="9">
    <location>
        <begin position="305"/>
        <end position="326"/>
    </location>
</feature>
<dbReference type="PANTHER" id="PTHR42718">
    <property type="entry name" value="MAJOR FACILITATOR SUPERFAMILY MULTIDRUG TRANSPORTER MFSC"/>
    <property type="match status" value="1"/>
</dbReference>
<feature type="domain" description="Major facilitator superfamily (MFS) profile" evidence="10">
    <location>
        <begin position="15"/>
        <end position="502"/>
    </location>
</feature>
<feature type="region of interest" description="Disordered" evidence="8">
    <location>
        <begin position="506"/>
        <end position="535"/>
    </location>
</feature>
<dbReference type="RefSeq" id="WP_082756653.1">
    <property type="nucleotide sequence ID" value="NZ_FNLF01000002.1"/>
</dbReference>
<feature type="transmembrane region" description="Helical" evidence="9">
    <location>
        <begin position="359"/>
        <end position="380"/>
    </location>
</feature>
<evidence type="ECO:0000313" key="11">
    <source>
        <dbReference type="EMBL" id="SDQ59305.1"/>
    </source>
</evidence>
<evidence type="ECO:0000256" key="8">
    <source>
        <dbReference type="SAM" id="MobiDB-lite"/>
    </source>
</evidence>
<reference evidence="12" key="1">
    <citation type="submission" date="2016-10" db="EMBL/GenBank/DDBJ databases">
        <authorList>
            <person name="Varghese N."/>
            <person name="Submissions S."/>
        </authorList>
    </citation>
    <scope>NUCLEOTIDE SEQUENCE [LARGE SCALE GENOMIC DNA]</scope>
    <source>
        <strain evidence="12">DSM 44142</strain>
    </source>
</reference>
<dbReference type="Proteomes" id="UP000183053">
    <property type="component" value="Unassembled WGS sequence"/>
</dbReference>
<dbReference type="Gene3D" id="1.20.1250.20">
    <property type="entry name" value="MFS general substrate transporter like domains"/>
    <property type="match status" value="1"/>
</dbReference>
<dbReference type="GO" id="GO:0005886">
    <property type="term" value="C:plasma membrane"/>
    <property type="evidence" value="ECO:0007669"/>
    <property type="project" value="UniProtKB-SubCell"/>
</dbReference>
<feature type="coiled-coil region" evidence="7">
    <location>
        <begin position="569"/>
        <end position="596"/>
    </location>
</feature>
<feature type="transmembrane region" description="Helical" evidence="9">
    <location>
        <begin position="231"/>
        <end position="248"/>
    </location>
</feature>
<evidence type="ECO:0000256" key="5">
    <source>
        <dbReference type="ARBA" id="ARBA00022989"/>
    </source>
</evidence>
<evidence type="ECO:0000256" key="6">
    <source>
        <dbReference type="ARBA" id="ARBA00023136"/>
    </source>
</evidence>
<dbReference type="GO" id="GO:0006400">
    <property type="term" value="P:tRNA modification"/>
    <property type="evidence" value="ECO:0007669"/>
    <property type="project" value="InterPro"/>
</dbReference>
<keyword evidence="4 9" id="KW-0812">Transmembrane</keyword>
<feature type="compositionally biased region" description="Basic and acidic residues" evidence="8">
    <location>
        <begin position="507"/>
        <end position="529"/>
    </location>
</feature>
<sequence>MNGTAPRATTRTWVGLAVLVLPMLLIAIDGVVLIFALADIAEDLEPTGAQQLWILDIYSLMLAGLLITMSSLGDRFGRRKVLLAGAVIFAVASVFGALSSEPWMLIASRALLGVGGAMIMPGTLSLIRNMFLDRDQRRTAMAVWSASGALGAAAGPIVGGWLIEAFTWHAIFLMNIPVMVLLLILAPILVPESRNPNPGRIDPLSIVLSLVGMISFVYGVKTFAEGDEPRIALITFVAGLVLLVLFVIRQLKMPVPMLNVRLFRSRSFAGAVVIDFLSVFALVGAMFALTQFLQLVAGLSIMKSALWMLPQAGMSACAGFIAAALVKRFPTSIIVAIGGAITAGGFSMLLTLSPDTEPWFIAIALALVGLGAGVGMTLTNDIIMSSVRPEESGQAAGISETAYELGTAFGTAILGSVLLGFYRNGLDDKAPSGLPDGVLDSAKETLAAALLHARELPSDIGAALYTAATESFTSALSWTGGIGAAILLAVAIFAAVMLRGVSAQQDLTKDPHGDDSDAGHGPDEADEKLAPTTPPAITDTVEIAPVQRADLAGAATAEPGTMPARASGASLTRREIDEIRAQNASLAAELADLRTDYRAIAGNARLQASGITDPAEFVIERTAPTGARAGRIVLPHGEIVTPAYLPVAGRGAVAGLTPHELTDLGAQALAVDLHELFLQPGPDLIEGAGGIGRVMAWSAPVVGDPGLSTVGPRHATRITDEGIAFRSRVDGSSHHWSPEDPVRLAHRMGCDITFALADPTDPVRTERWARRALAERGWQAADGKDALSLWAVVTGDGDPETRRSAARGLRRIADEDRRAGGLGFGGYRFEGASALSGAIAELEADRPRYLAAVTGPAELLAAIEAGVDLIDGTAPARAAEQGHVFTTDGVLDLTDPALREDFRPLDPNGRRVLGAHRTDGFTRAYVHHLFAANEGLAVTLCTAHNEHFFVALAAAAREAIRNGTYPRFAESVLRGAGGELVS</sequence>
<keyword evidence="2" id="KW-0813">Transport</keyword>
<feature type="transmembrane region" description="Helical" evidence="9">
    <location>
        <begin position="268"/>
        <end position="293"/>
    </location>
</feature>
<proteinExistence type="predicted"/>
<dbReference type="SUPFAM" id="SSF103473">
    <property type="entry name" value="MFS general substrate transporter"/>
    <property type="match status" value="1"/>
</dbReference>
<dbReference type="InterPro" id="IPR011701">
    <property type="entry name" value="MFS"/>
</dbReference>
<dbReference type="EMBL" id="FNLF01000002">
    <property type="protein sequence ID" value="SDQ59305.1"/>
    <property type="molecule type" value="Genomic_DNA"/>
</dbReference>
<dbReference type="SUPFAM" id="SSF51713">
    <property type="entry name" value="tRNA-guanine transglycosylase"/>
    <property type="match status" value="1"/>
</dbReference>
<dbReference type="NCBIfam" id="TIGR00449">
    <property type="entry name" value="tgt_general"/>
    <property type="match status" value="1"/>
</dbReference>